<dbReference type="GO" id="GO:0046872">
    <property type="term" value="F:metal ion binding"/>
    <property type="evidence" value="ECO:0007669"/>
    <property type="project" value="UniProtKB-KW"/>
</dbReference>
<sequence>MVEDINLNVPFSKDSNEGASLSSSLINSFSLMPNKSQPSNSKSTALILPPLPKTASYENTPLPSRIEVFHESLVNVTQPSLFNTASTSTNASSLDTSACLCRSVMNVPADEPQFMSILLKVMNAKKTIQLGFFTGYSLLSTTLALLLDGKAGMEQKIDFIQAYALSALRDLLKTIDDPYKYDKGHLVSVGVGLVKGKCGPRSK</sequence>
<dbReference type="Proteomes" id="UP001603857">
    <property type="component" value="Unassembled WGS sequence"/>
</dbReference>
<evidence type="ECO:0000256" key="4">
    <source>
        <dbReference type="ARBA" id="ARBA00022691"/>
    </source>
</evidence>
<organism evidence="7 8">
    <name type="scientific">Flemingia macrophylla</name>
    <dbReference type="NCBI Taxonomy" id="520843"/>
    <lineage>
        <taxon>Eukaryota</taxon>
        <taxon>Viridiplantae</taxon>
        <taxon>Streptophyta</taxon>
        <taxon>Embryophyta</taxon>
        <taxon>Tracheophyta</taxon>
        <taxon>Spermatophyta</taxon>
        <taxon>Magnoliopsida</taxon>
        <taxon>eudicotyledons</taxon>
        <taxon>Gunneridae</taxon>
        <taxon>Pentapetalae</taxon>
        <taxon>rosids</taxon>
        <taxon>fabids</taxon>
        <taxon>Fabales</taxon>
        <taxon>Fabaceae</taxon>
        <taxon>Papilionoideae</taxon>
        <taxon>50 kb inversion clade</taxon>
        <taxon>NPAAA clade</taxon>
        <taxon>indigoferoid/millettioid clade</taxon>
        <taxon>Phaseoleae</taxon>
        <taxon>Flemingia</taxon>
    </lineage>
</organism>
<keyword evidence="8" id="KW-1185">Reference proteome</keyword>
<dbReference type="GO" id="GO:0008168">
    <property type="term" value="F:methyltransferase activity"/>
    <property type="evidence" value="ECO:0007669"/>
    <property type="project" value="UniProtKB-KW"/>
</dbReference>
<evidence type="ECO:0000256" key="6">
    <source>
        <dbReference type="ARBA" id="ARBA00023453"/>
    </source>
</evidence>
<dbReference type="PANTHER" id="PTHR10509">
    <property type="entry name" value="O-METHYLTRANSFERASE-RELATED"/>
    <property type="match status" value="1"/>
</dbReference>
<dbReference type="AlphaFoldDB" id="A0ABD1N6E6"/>
<reference evidence="7 8" key="1">
    <citation type="submission" date="2024-08" db="EMBL/GenBank/DDBJ databases">
        <title>Insights into the chromosomal genome structure of Flemingia macrophylla.</title>
        <authorList>
            <person name="Ding Y."/>
            <person name="Zhao Y."/>
            <person name="Bi W."/>
            <person name="Wu M."/>
            <person name="Zhao G."/>
            <person name="Gong Y."/>
            <person name="Li W."/>
            <person name="Zhang P."/>
        </authorList>
    </citation>
    <scope>NUCLEOTIDE SEQUENCE [LARGE SCALE GENOMIC DNA]</scope>
    <source>
        <strain evidence="7">DYQJB</strain>
        <tissue evidence="7">Leaf</tissue>
    </source>
</reference>
<gene>
    <name evidence="7" type="ORF">Fmac_004741</name>
</gene>
<protein>
    <submittedName>
        <fullName evidence="7">Uncharacterized protein</fullName>
    </submittedName>
</protein>
<dbReference type="InterPro" id="IPR002935">
    <property type="entry name" value="SAM_O-MeTrfase"/>
</dbReference>
<dbReference type="InterPro" id="IPR050362">
    <property type="entry name" value="Cation-dep_OMT"/>
</dbReference>
<evidence type="ECO:0000256" key="5">
    <source>
        <dbReference type="ARBA" id="ARBA00022723"/>
    </source>
</evidence>
<keyword evidence="3" id="KW-0808">Transferase</keyword>
<evidence type="ECO:0000256" key="2">
    <source>
        <dbReference type="ARBA" id="ARBA00022603"/>
    </source>
</evidence>
<evidence type="ECO:0000313" key="7">
    <source>
        <dbReference type="EMBL" id="KAL2343456.1"/>
    </source>
</evidence>
<dbReference type="InterPro" id="IPR029063">
    <property type="entry name" value="SAM-dependent_MTases_sf"/>
</dbReference>
<evidence type="ECO:0000313" key="8">
    <source>
        <dbReference type="Proteomes" id="UP001603857"/>
    </source>
</evidence>
<evidence type="ECO:0000256" key="3">
    <source>
        <dbReference type="ARBA" id="ARBA00022679"/>
    </source>
</evidence>
<dbReference type="Gene3D" id="3.40.50.150">
    <property type="entry name" value="Vaccinia Virus protein VP39"/>
    <property type="match status" value="1"/>
</dbReference>
<keyword evidence="2" id="KW-0489">Methyltransferase</keyword>
<dbReference type="EMBL" id="JBGMDY010000002">
    <property type="protein sequence ID" value="KAL2343456.1"/>
    <property type="molecule type" value="Genomic_DNA"/>
</dbReference>
<keyword evidence="4" id="KW-0949">S-adenosyl-L-methionine</keyword>
<dbReference type="Pfam" id="PF01596">
    <property type="entry name" value="Methyltransf_3"/>
    <property type="match status" value="1"/>
</dbReference>
<accession>A0ABD1N6E6</accession>
<dbReference type="PANTHER" id="PTHR10509:SF34">
    <property type="entry name" value="TAPETUM-SPECIFIC METHYLTRANSFERASE 1"/>
    <property type="match status" value="1"/>
</dbReference>
<dbReference type="GO" id="GO:0032259">
    <property type="term" value="P:methylation"/>
    <property type="evidence" value="ECO:0007669"/>
    <property type="project" value="UniProtKB-KW"/>
</dbReference>
<evidence type="ECO:0000256" key="1">
    <source>
        <dbReference type="ARBA" id="ARBA00002334"/>
    </source>
</evidence>
<comment type="similarity">
    <text evidence="6">Belongs to the class I-like SAM-binding methyltransferase superfamily. Cation-dependent O-methyltransferase family.</text>
</comment>
<keyword evidence="5" id="KW-0479">Metal-binding</keyword>
<proteinExistence type="inferred from homology"/>
<name>A0ABD1N6E6_9FABA</name>
<comment type="caution">
    <text evidence="7">The sequence shown here is derived from an EMBL/GenBank/DDBJ whole genome shotgun (WGS) entry which is preliminary data.</text>
</comment>
<comment type="function">
    <text evidence="1">Methylates caffeoyl-CoA to feruloyl-CoA and 5-hydroxyferuloyl-CoA to sinapoyl-CoA. Plays a role in the synthesis of feruloylated polysaccharides. Involved in the reinforcement of the plant cell wall. Also involved in the responding to wounding or pathogen challenge by the increased formation of cell wall-bound ferulic acid polymers.</text>
</comment>